<evidence type="ECO:0000256" key="7">
    <source>
        <dbReference type="ARBA" id="ARBA00022825"/>
    </source>
</evidence>
<dbReference type="InterPro" id="IPR050430">
    <property type="entry name" value="Peptidase_S1"/>
</dbReference>
<feature type="signal peptide" evidence="14">
    <location>
        <begin position="1"/>
        <end position="22"/>
    </location>
</feature>
<reference evidence="16" key="1">
    <citation type="submission" date="2016-12" db="EMBL/GenBank/DDBJ databases">
        <title>An insight into the sialome and mialome of the sand fly, Nyssomyia neivai.</title>
        <authorList>
            <person name="Sebastian V."/>
            <person name="Goulart T.M."/>
            <person name="Oliveira W."/>
            <person name="Calvo E."/>
            <person name="Oliveira L.F."/>
            <person name="Pinto M.C."/>
            <person name="Rosselino A.M."/>
            <person name="Ribeiro J.M."/>
        </authorList>
    </citation>
    <scope>NUCLEOTIDE SEQUENCE</scope>
</reference>
<dbReference type="PANTHER" id="PTHR24276:SF97">
    <property type="entry name" value="GH13245P2-RELATED"/>
    <property type="match status" value="1"/>
</dbReference>
<dbReference type="PROSITE" id="PS00134">
    <property type="entry name" value="TRYPSIN_HIS"/>
    <property type="match status" value="1"/>
</dbReference>
<dbReference type="Gene3D" id="2.40.10.10">
    <property type="entry name" value="Trypsin-like serine proteases"/>
    <property type="match status" value="1"/>
</dbReference>
<evidence type="ECO:0000256" key="4">
    <source>
        <dbReference type="ARBA" id="ARBA00022729"/>
    </source>
</evidence>
<feature type="chain" id="PRO_5012182780" description="trypsin" evidence="14">
    <location>
        <begin position="23"/>
        <end position="265"/>
    </location>
</feature>
<dbReference type="GO" id="GO:0005576">
    <property type="term" value="C:extracellular region"/>
    <property type="evidence" value="ECO:0007669"/>
    <property type="project" value="UniProtKB-SubCell"/>
</dbReference>
<name>A0A1L8DQW1_9DIPT</name>
<dbReference type="PRINTS" id="PR00722">
    <property type="entry name" value="CHYMOTRYPSIN"/>
</dbReference>
<dbReference type="GO" id="GO:0006508">
    <property type="term" value="P:proteolysis"/>
    <property type="evidence" value="ECO:0007669"/>
    <property type="project" value="UniProtKB-KW"/>
</dbReference>
<dbReference type="PROSITE" id="PS50240">
    <property type="entry name" value="TRYPSIN_DOM"/>
    <property type="match status" value="1"/>
</dbReference>
<comment type="similarity">
    <text evidence="10">Belongs to the peptidase S1 family. CLIP subfamily.</text>
</comment>
<evidence type="ECO:0000313" key="16">
    <source>
        <dbReference type="EMBL" id="JAV08730.1"/>
    </source>
</evidence>
<evidence type="ECO:0000256" key="1">
    <source>
        <dbReference type="ARBA" id="ARBA00004613"/>
    </source>
</evidence>
<evidence type="ECO:0000256" key="12">
    <source>
        <dbReference type="ARBA" id="ARBA00038868"/>
    </source>
</evidence>
<keyword evidence="2" id="KW-0964">Secreted</keyword>
<dbReference type="SMART" id="SM00020">
    <property type="entry name" value="Tryp_SPc"/>
    <property type="match status" value="1"/>
</dbReference>
<evidence type="ECO:0000256" key="10">
    <source>
        <dbReference type="ARBA" id="ARBA00024195"/>
    </source>
</evidence>
<keyword evidence="6 13" id="KW-0378">Hydrolase</keyword>
<protein>
    <recommendedName>
        <fullName evidence="12">trypsin</fullName>
        <ecNumber evidence="12">3.4.21.4</ecNumber>
    </recommendedName>
</protein>
<dbReference type="InterPro" id="IPR043504">
    <property type="entry name" value="Peptidase_S1_PA_chymotrypsin"/>
</dbReference>
<dbReference type="AlphaFoldDB" id="A0A1L8DQW1"/>
<proteinExistence type="inferred from homology"/>
<evidence type="ECO:0000256" key="2">
    <source>
        <dbReference type="ARBA" id="ARBA00022525"/>
    </source>
</evidence>
<evidence type="ECO:0000256" key="5">
    <source>
        <dbReference type="ARBA" id="ARBA00022757"/>
    </source>
</evidence>
<dbReference type="CDD" id="cd00190">
    <property type="entry name" value="Tryp_SPc"/>
    <property type="match status" value="1"/>
</dbReference>
<evidence type="ECO:0000256" key="11">
    <source>
        <dbReference type="ARBA" id="ARBA00036320"/>
    </source>
</evidence>
<dbReference type="Pfam" id="PF00089">
    <property type="entry name" value="Trypsin"/>
    <property type="match status" value="1"/>
</dbReference>
<dbReference type="SUPFAM" id="SSF50494">
    <property type="entry name" value="Trypsin-like serine proteases"/>
    <property type="match status" value="1"/>
</dbReference>
<dbReference type="InterPro" id="IPR033116">
    <property type="entry name" value="TRYPSIN_SER"/>
</dbReference>
<comment type="catalytic activity">
    <reaction evidence="11">
        <text>Preferential cleavage: Arg-|-Xaa, Lys-|-Xaa.</text>
        <dbReference type="EC" id="3.4.21.4"/>
    </reaction>
</comment>
<keyword evidence="5" id="KW-0222">Digestion</keyword>
<evidence type="ECO:0000256" key="6">
    <source>
        <dbReference type="ARBA" id="ARBA00022801"/>
    </source>
</evidence>
<evidence type="ECO:0000256" key="13">
    <source>
        <dbReference type="RuleBase" id="RU363034"/>
    </source>
</evidence>
<dbReference type="InterPro" id="IPR018114">
    <property type="entry name" value="TRYPSIN_HIS"/>
</dbReference>
<feature type="domain" description="Peptidase S1" evidence="15">
    <location>
        <begin position="32"/>
        <end position="264"/>
    </location>
</feature>
<dbReference type="GO" id="GO:0007586">
    <property type="term" value="P:digestion"/>
    <property type="evidence" value="ECO:0007669"/>
    <property type="project" value="UniProtKB-KW"/>
</dbReference>
<dbReference type="InterPro" id="IPR001314">
    <property type="entry name" value="Peptidase_S1A"/>
</dbReference>
<dbReference type="PROSITE" id="PS00135">
    <property type="entry name" value="TRYPSIN_SER"/>
    <property type="match status" value="1"/>
</dbReference>
<comment type="subcellular location">
    <subcellularLocation>
        <location evidence="1">Secreted</location>
    </subcellularLocation>
</comment>
<evidence type="ECO:0000256" key="8">
    <source>
        <dbReference type="ARBA" id="ARBA00023145"/>
    </source>
</evidence>
<keyword evidence="9" id="KW-1015">Disulfide bond</keyword>
<dbReference type="InterPro" id="IPR009003">
    <property type="entry name" value="Peptidase_S1_PA"/>
</dbReference>
<dbReference type="EC" id="3.4.21.4" evidence="12"/>
<accession>A0A1L8DQW1</accession>
<keyword evidence="8" id="KW-0865">Zymogen</keyword>
<dbReference type="FunFam" id="2.40.10.10:FF:000077">
    <property type="entry name" value="Predicted protein"/>
    <property type="match status" value="1"/>
</dbReference>
<evidence type="ECO:0000256" key="9">
    <source>
        <dbReference type="ARBA" id="ARBA00023157"/>
    </source>
</evidence>
<dbReference type="InterPro" id="IPR001254">
    <property type="entry name" value="Trypsin_dom"/>
</dbReference>
<dbReference type="PANTHER" id="PTHR24276">
    <property type="entry name" value="POLYSERASE-RELATED"/>
    <property type="match status" value="1"/>
</dbReference>
<evidence type="ECO:0000256" key="14">
    <source>
        <dbReference type="SAM" id="SignalP"/>
    </source>
</evidence>
<keyword evidence="7 13" id="KW-0720">Serine protease</keyword>
<keyword evidence="4 14" id="KW-0732">Signal</keyword>
<dbReference type="EMBL" id="GFDF01005354">
    <property type="protein sequence ID" value="JAV08730.1"/>
    <property type="molecule type" value="Transcribed_RNA"/>
</dbReference>
<sequence length="265" mass="28563">MFTYKMMNQAIILAAFCLCASASVLRPPVHRIVGGKPVNIEEIPYQVSVNYYGQHLCGGSILSDKFILSAAHCIIGGVEAFSIRSGSNYSTTEGHVHAVKQIYSHELYDEETTNYDFGIFELAEPITFSDTTRAVSLPEAGEDIEDSTLLKVSGWGATHNHLESNYHVRAVSVPKVSQVTCNAAYKNAFLNPNGGDPITEQMFCAGYTEGGKDSCQGDSGGPVVGADNVQVGVVSWGKGCALPKFPGVYAKISAVRDWIREISNV</sequence>
<organism evidence="16">
    <name type="scientific">Nyssomyia neivai</name>
    <dbReference type="NCBI Taxonomy" id="330878"/>
    <lineage>
        <taxon>Eukaryota</taxon>
        <taxon>Metazoa</taxon>
        <taxon>Ecdysozoa</taxon>
        <taxon>Arthropoda</taxon>
        <taxon>Hexapoda</taxon>
        <taxon>Insecta</taxon>
        <taxon>Pterygota</taxon>
        <taxon>Neoptera</taxon>
        <taxon>Endopterygota</taxon>
        <taxon>Diptera</taxon>
        <taxon>Nematocera</taxon>
        <taxon>Psychodoidea</taxon>
        <taxon>Psychodidae</taxon>
        <taxon>Nyssomyia</taxon>
    </lineage>
</organism>
<evidence type="ECO:0000259" key="15">
    <source>
        <dbReference type="PROSITE" id="PS50240"/>
    </source>
</evidence>
<evidence type="ECO:0000256" key="3">
    <source>
        <dbReference type="ARBA" id="ARBA00022670"/>
    </source>
</evidence>
<keyword evidence="3 13" id="KW-0645">Protease</keyword>
<dbReference type="GO" id="GO:0004252">
    <property type="term" value="F:serine-type endopeptidase activity"/>
    <property type="evidence" value="ECO:0007669"/>
    <property type="project" value="UniProtKB-EC"/>
</dbReference>